<sequence length="52" mass="5753">MHRRCKKASFLAVQLVSTKALLANTSKRYANRHSAGSVCSNAGRQHRRIPSS</sequence>
<name>A0A915BAM0_PARUN</name>
<dbReference type="WBParaSite" id="PgR031_g001_t02">
    <property type="protein sequence ID" value="PgR031_g001_t02"/>
    <property type="gene ID" value="PgR031_g001"/>
</dbReference>
<dbReference type="AlphaFoldDB" id="A0A915BAM0"/>
<proteinExistence type="predicted"/>
<feature type="chain" id="PRO_5036758405" evidence="2">
    <location>
        <begin position="21"/>
        <end position="52"/>
    </location>
</feature>
<evidence type="ECO:0000256" key="1">
    <source>
        <dbReference type="SAM" id="MobiDB-lite"/>
    </source>
</evidence>
<evidence type="ECO:0000313" key="4">
    <source>
        <dbReference type="WBParaSite" id="PgR031_g001_t02"/>
    </source>
</evidence>
<accession>A0A915BAM0</accession>
<feature type="signal peptide" evidence="2">
    <location>
        <begin position="1"/>
        <end position="20"/>
    </location>
</feature>
<feature type="region of interest" description="Disordered" evidence="1">
    <location>
        <begin position="33"/>
        <end position="52"/>
    </location>
</feature>
<reference evidence="4" key="1">
    <citation type="submission" date="2022-11" db="UniProtKB">
        <authorList>
            <consortium name="WormBaseParasite"/>
        </authorList>
    </citation>
    <scope>IDENTIFICATION</scope>
</reference>
<dbReference type="Proteomes" id="UP000887569">
    <property type="component" value="Unplaced"/>
</dbReference>
<evidence type="ECO:0000256" key="2">
    <source>
        <dbReference type="SAM" id="SignalP"/>
    </source>
</evidence>
<organism evidence="3 4">
    <name type="scientific">Parascaris univalens</name>
    <name type="common">Nematode worm</name>
    <dbReference type="NCBI Taxonomy" id="6257"/>
    <lineage>
        <taxon>Eukaryota</taxon>
        <taxon>Metazoa</taxon>
        <taxon>Ecdysozoa</taxon>
        <taxon>Nematoda</taxon>
        <taxon>Chromadorea</taxon>
        <taxon>Rhabditida</taxon>
        <taxon>Spirurina</taxon>
        <taxon>Ascaridomorpha</taxon>
        <taxon>Ascaridoidea</taxon>
        <taxon>Ascarididae</taxon>
        <taxon>Parascaris</taxon>
    </lineage>
</organism>
<keyword evidence="2" id="KW-0732">Signal</keyword>
<keyword evidence="3" id="KW-1185">Reference proteome</keyword>
<protein>
    <submittedName>
        <fullName evidence="4">Uncharacterized protein</fullName>
    </submittedName>
</protein>
<evidence type="ECO:0000313" key="3">
    <source>
        <dbReference type="Proteomes" id="UP000887569"/>
    </source>
</evidence>